<dbReference type="GO" id="GO:0005576">
    <property type="term" value="C:extracellular region"/>
    <property type="evidence" value="ECO:0007669"/>
    <property type="project" value="UniProtKB-SubCell"/>
</dbReference>
<name>A0A833QI15_9POAL</name>
<comment type="subcellular location">
    <subcellularLocation>
        <location evidence="1">Secreted</location>
    </subcellularLocation>
</comment>
<evidence type="ECO:0000313" key="8">
    <source>
        <dbReference type="EMBL" id="KAF3320601.1"/>
    </source>
</evidence>
<dbReference type="PANTHER" id="PTHR32411">
    <property type="entry name" value="CYSTEINE-RICH REPEAT SECRETORY PROTEIN 38-RELATED"/>
    <property type="match status" value="1"/>
</dbReference>
<evidence type="ECO:0000256" key="5">
    <source>
        <dbReference type="ARBA" id="ARBA00038515"/>
    </source>
</evidence>
<feature type="domain" description="Gnk2-homologous" evidence="7">
    <location>
        <begin position="1"/>
        <end position="67"/>
    </location>
</feature>
<protein>
    <submittedName>
        <fullName evidence="8">Cysteine-rich receptor-like protein kinase 15</fullName>
    </submittedName>
</protein>
<organism evidence="8 9">
    <name type="scientific">Carex littledalei</name>
    <dbReference type="NCBI Taxonomy" id="544730"/>
    <lineage>
        <taxon>Eukaryota</taxon>
        <taxon>Viridiplantae</taxon>
        <taxon>Streptophyta</taxon>
        <taxon>Embryophyta</taxon>
        <taxon>Tracheophyta</taxon>
        <taxon>Spermatophyta</taxon>
        <taxon>Magnoliopsida</taxon>
        <taxon>Liliopsida</taxon>
        <taxon>Poales</taxon>
        <taxon>Cyperaceae</taxon>
        <taxon>Cyperoideae</taxon>
        <taxon>Cariceae</taxon>
        <taxon>Carex</taxon>
        <taxon>Carex subgen. Euthyceras</taxon>
    </lineage>
</organism>
<dbReference type="InterPro" id="IPR050581">
    <property type="entry name" value="CRR_secretory_protein"/>
</dbReference>
<dbReference type="InterPro" id="IPR038408">
    <property type="entry name" value="GNK2_sf"/>
</dbReference>
<evidence type="ECO:0000259" key="7">
    <source>
        <dbReference type="PROSITE" id="PS51473"/>
    </source>
</evidence>
<dbReference type="InterPro" id="IPR002902">
    <property type="entry name" value="GNK2"/>
</dbReference>
<keyword evidence="8" id="KW-0418">Kinase</keyword>
<sequence>MFSVGEANYTNNITLYGLVQCMRDMSADECYTCLQNYIQYYKSNYAGKQGGRVYGYECFFRMETYLFFDSSFIEAPPLDQLSPAPGDKNATSSKSNKGEIAQIK</sequence>
<keyword evidence="2" id="KW-0964">Secreted</keyword>
<feature type="region of interest" description="Disordered" evidence="6">
    <location>
        <begin position="79"/>
        <end position="104"/>
    </location>
</feature>
<accession>A0A833QI15</accession>
<keyword evidence="9" id="KW-1185">Reference proteome</keyword>
<dbReference type="CDD" id="cd23509">
    <property type="entry name" value="Gnk2-like"/>
    <property type="match status" value="1"/>
</dbReference>
<keyword evidence="8" id="KW-0808">Transferase</keyword>
<keyword evidence="3" id="KW-0732">Signal</keyword>
<comment type="similarity">
    <text evidence="5">Belongs to the cysteine-rich repeat secretory protein family.</text>
</comment>
<dbReference type="PROSITE" id="PS51473">
    <property type="entry name" value="GNK2"/>
    <property type="match status" value="1"/>
</dbReference>
<dbReference type="Pfam" id="PF01657">
    <property type="entry name" value="Stress-antifung"/>
    <property type="match status" value="1"/>
</dbReference>
<dbReference type="Gene3D" id="3.30.430.20">
    <property type="entry name" value="Gnk2 domain, C-X8-C-X2-C motif"/>
    <property type="match status" value="1"/>
</dbReference>
<evidence type="ECO:0000256" key="4">
    <source>
        <dbReference type="ARBA" id="ARBA00022737"/>
    </source>
</evidence>
<reference evidence="8" key="1">
    <citation type="submission" date="2020-01" db="EMBL/GenBank/DDBJ databases">
        <title>Genome sequence of Kobresia littledalei, the first chromosome-level genome in the family Cyperaceae.</title>
        <authorList>
            <person name="Qu G."/>
        </authorList>
    </citation>
    <scope>NUCLEOTIDE SEQUENCE</scope>
    <source>
        <strain evidence="8">C.B.Clarke</strain>
        <tissue evidence="8">Leaf</tissue>
    </source>
</reference>
<dbReference type="EMBL" id="SWLB01000029">
    <property type="protein sequence ID" value="KAF3320601.1"/>
    <property type="molecule type" value="Genomic_DNA"/>
</dbReference>
<dbReference type="AlphaFoldDB" id="A0A833QI15"/>
<gene>
    <name evidence="8" type="ORF">FCM35_KLT15297</name>
</gene>
<dbReference type="OrthoDB" id="688481at2759"/>
<comment type="caution">
    <text evidence="8">The sequence shown here is derived from an EMBL/GenBank/DDBJ whole genome shotgun (WGS) entry which is preliminary data.</text>
</comment>
<evidence type="ECO:0000256" key="1">
    <source>
        <dbReference type="ARBA" id="ARBA00004613"/>
    </source>
</evidence>
<evidence type="ECO:0000256" key="2">
    <source>
        <dbReference type="ARBA" id="ARBA00022525"/>
    </source>
</evidence>
<dbReference type="PANTHER" id="PTHR32411:SF43">
    <property type="entry name" value="CYSTEINE-RICH REPEAT SECRETORY PROTEIN 38"/>
    <property type="match status" value="1"/>
</dbReference>
<dbReference type="Proteomes" id="UP000623129">
    <property type="component" value="Unassembled WGS sequence"/>
</dbReference>
<keyword evidence="8" id="KW-0675">Receptor</keyword>
<proteinExistence type="inferred from homology"/>
<evidence type="ECO:0000256" key="3">
    <source>
        <dbReference type="ARBA" id="ARBA00022729"/>
    </source>
</evidence>
<evidence type="ECO:0000256" key="6">
    <source>
        <dbReference type="SAM" id="MobiDB-lite"/>
    </source>
</evidence>
<dbReference type="GO" id="GO:0016301">
    <property type="term" value="F:kinase activity"/>
    <property type="evidence" value="ECO:0007669"/>
    <property type="project" value="UniProtKB-KW"/>
</dbReference>
<evidence type="ECO:0000313" key="9">
    <source>
        <dbReference type="Proteomes" id="UP000623129"/>
    </source>
</evidence>
<keyword evidence="4" id="KW-0677">Repeat</keyword>